<dbReference type="Proteomes" id="UP000649617">
    <property type="component" value="Unassembled WGS sequence"/>
</dbReference>
<feature type="transmembrane region" description="Helical" evidence="1">
    <location>
        <begin position="55"/>
        <end position="73"/>
    </location>
</feature>
<sequence>MLLYYNKSFFWLLLERRGSVFYRCDSLFGGVLIAGLGGLVQWMRDTRWDYAPEIYHHYGFQALGAGVTFAIVFRTQLAWNRYWE</sequence>
<proteinExistence type="predicted"/>
<evidence type="ECO:0000313" key="3">
    <source>
        <dbReference type="Proteomes" id="UP000649617"/>
    </source>
</evidence>
<dbReference type="EMBL" id="CAJNIZ010006708">
    <property type="protein sequence ID" value="CAE7252163.1"/>
    <property type="molecule type" value="Genomic_DNA"/>
</dbReference>
<organism evidence="2 3">
    <name type="scientific">Symbiodinium pilosum</name>
    <name type="common">Dinoflagellate</name>
    <dbReference type="NCBI Taxonomy" id="2952"/>
    <lineage>
        <taxon>Eukaryota</taxon>
        <taxon>Sar</taxon>
        <taxon>Alveolata</taxon>
        <taxon>Dinophyceae</taxon>
        <taxon>Suessiales</taxon>
        <taxon>Symbiodiniaceae</taxon>
        <taxon>Symbiodinium</taxon>
    </lineage>
</organism>
<keyword evidence="1" id="KW-0812">Transmembrane</keyword>
<reference evidence="2" key="1">
    <citation type="submission" date="2021-02" db="EMBL/GenBank/DDBJ databases">
        <authorList>
            <person name="Dougan E. K."/>
            <person name="Rhodes N."/>
            <person name="Thang M."/>
            <person name="Chan C."/>
        </authorList>
    </citation>
    <scope>NUCLEOTIDE SEQUENCE</scope>
</reference>
<accession>A0A812M4R1</accession>
<gene>
    <name evidence="2" type="ORF">SPIL2461_LOCUS4916</name>
</gene>
<feature type="transmembrane region" description="Helical" evidence="1">
    <location>
        <begin position="20"/>
        <end position="43"/>
    </location>
</feature>
<name>A0A812M4R1_SYMPI</name>
<keyword evidence="1" id="KW-0472">Membrane</keyword>
<keyword evidence="1" id="KW-1133">Transmembrane helix</keyword>
<dbReference type="AlphaFoldDB" id="A0A812M4R1"/>
<protein>
    <submittedName>
        <fullName evidence="2">Uncharacterized protein</fullName>
    </submittedName>
</protein>
<keyword evidence="3" id="KW-1185">Reference proteome</keyword>
<evidence type="ECO:0000256" key="1">
    <source>
        <dbReference type="SAM" id="Phobius"/>
    </source>
</evidence>
<evidence type="ECO:0000313" key="2">
    <source>
        <dbReference type="EMBL" id="CAE7252163.1"/>
    </source>
</evidence>
<feature type="non-terminal residue" evidence="2">
    <location>
        <position position="1"/>
    </location>
</feature>
<comment type="caution">
    <text evidence="2">The sequence shown here is derived from an EMBL/GenBank/DDBJ whole genome shotgun (WGS) entry which is preliminary data.</text>
</comment>